<dbReference type="RefSeq" id="WP_144101961.1">
    <property type="nucleotide sequence ID" value="NZ_CABHNM010000080.1"/>
</dbReference>
<gene>
    <name evidence="4" type="ORF">DLSSTS7063_03392</name>
</gene>
<sequence length="309" mass="34236">MKKRLVSMILSAVLFATSVPAAAFAEDANTQNPVVHSEKGTSQGSDARKESGIDYKKNGGTFAEGYTAPSNYDEPVTELPGAEQITKAGYEFAGWYDNEEFNGEPVTSLSTADHSGSVVLYAKWTERYYYVDIPQTVNADGDKLTIKADAGGLYDKDHVSVTVQSENDWKLKSGLHSLAYELRNPQSGSALENGSVVASLTKDESYKQQEYDCNILDKPNYTGDYTDHLTFNIAFQDTAYNITYETNGGTITKKNPQQADQMITVTQEQYQAGTVLKDLPAPVKKSSTFLGWCYDEAYREELKKSRYQI</sequence>
<dbReference type="EMBL" id="CABHNM010000080">
    <property type="protein sequence ID" value="VUX24151.1"/>
    <property type="molecule type" value="Genomic_DNA"/>
</dbReference>
<dbReference type="Gene3D" id="2.60.40.4270">
    <property type="entry name" value="Listeria-Bacteroides repeat domain"/>
    <property type="match status" value="2"/>
</dbReference>
<dbReference type="Pfam" id="PF09479">
    <property type="entry name" value="Flg_new"/>
    <property type="match status" value="2"/>
</dbReference>
<dbReference type="GO" id="GO:0030313">
    <property type="term" value="C:cell envelope"/>
    <property type="evidence" value="ECO:0007669"/>
    <property type="project" value="UniProtKB-SubCell"/>
</dbReference>
<feature type="chain" id="PRO_5021945575" evidence="3">
    <location>
        <begin position="26"/>
        <end position="309"/>
    </location>
</feature>
<feature type="region of interest" description="Disordered" evidence="2">
    <location>
        <begin position="30"/>
        <end position="54"/>
    </location>
</feature>
<organism evidence="4 5">
    <name type="scientific">Dorea longicatena</name>
    <dbReference type="NCBI Taxonomy" id="88431"/>
    <lineage>
        <taxon>Bacteria</taxon>
        <taxon>Bacillati</taxon>
        <taxon>Bacillota</taxon>
        <taxon>Clostridia</taxon>
        <taxon>Lachnospirales</taxon>
        <taxon>Lachnospiraceae</taxon>
        <taxon>Dorea</taxon>
    </lineage>
</organism>
<evidence type="ECO:0000313" key="4">
    <source>
        <dbReference type="EMBL" id="VUX24151.1"/>
    </source>
</evidence>
<keyword evidence="3" id="KW-0732">Signal</keyword>
<dbReference type="NCBIfam" id="TIGR02543">
    <property type="entry name" value="List_Bact_rpt"/>
    <property type="match status" value="1"/>
</dbReference>
<feature type="signal peptide" evidence="3">
    <location>
        <begin position="1"/>
        <end position="25"/>
    </location>
</feature>
<name>A0A564UYE2_9FIRM</name>
<reference evidence="4 5" key="1">
    <citation type="submission" date="2019-07" db="EMBL/GenBank/DDBJ databases">
        <authorList>
            <person name="Hibberd C M."/>
            <person name="Gehrig L. J."/>
            <person name="Chang H.-W."/>
            <person name="Venkatesh S."/>
        </authorList>
    </citation>
    <scope>NUCLEOTIDE SEQUENCE [LARGE SCALE GENOMIC DNA]</scope>
    <source>
        <strain evidence="4">Dorea_longicatena_SSTS_Bg7063</strain>
    </source>
</reference>
<proteinExistence type="predicted"/>
<evidence type="ECO:0000313" key="5">
    <source>
        <dbReference type="Proteomes" id="UP000398619"/>
    </source>
</evidence>
<dbReference type="InterPro" id="IPR013378">
    <property type="entry name" value="InlB-like_B-rpt"/>
</dbReference>
<comment type="subcellular location">
    <subcellularLocation>
        <location evidence="1">Cell envelope</location>
    </subcellularLocation>
</comment>
<evidence type="ECO:0000256" key="2">
    <source>
        <dbReference type="SAM" id="MobiDB-lite"/>
    </source>
</evidence>
<protein>
    <submittedName>
        <fullName evidence="4">Listeria-Bacteroides repeat domain (List_Bact_rpt)</fullName>
    </submittedName>
</protein>
<dbReference type="InterPro" id="IPR042229">
    <property type="entry name" value="Listeria/Bacterioides_rpt_sf"/>
</dbReference>
<dbReference type="Proteomes" id="UP000398619">
    <property type="component" value="Unassembled WGS sequence"/>
</dbReference>
<evidence type="ECO:0000256" key="3">
    <source>
        <dbReference type="SAM" id="SignalP"/>
    </source>
</evidence>
<evidence type="ECO:0000256" key="1">
    <source>
        <dbReference type="ARBA" id="ARBA00004196"/>
    </source>
</evidence>
<feature type="compositionally biased region" description="Polar residues" evidence="2">
    <location>
        <begin position="30"/>
        <end position="45"/>
    </location>
</feature>
<dbReference type="AlphaFoldDB" id="A0A564UYE2"/>
<accession>A0A564UYE2</accession>